<proteinExistence type="inferred from homology"/>
<organism evidence="3 4">
    <name type="scientific">Roseomonas fluvialis</name>
    <dbReference type="NCBI Taxonomy" id="1750527"/>
    <lineage>
        <taxon>Bacteria</taxon>
        <taxon>Pseudomonadati</taxon>
        <taxon>Pseudomonadota</taxon>
        <taxon>Alphaproteobacteria</taxon>
        <taxon>Acetobacterales</taxon>
        <taxon>Roseomonadaceae</taxon>
        <taxon>Roseomonas</taxon>
    </lineage>
</organism>
<evidence type="ECO:0000313" key="3">
    <source>
        <dbReference type="EMBL" id="BDG74113.1"/>
    </source>
</evidence>
<dbReference type="Pfam" id="PF03401">
    <property type="entry name" value="TctC"/>
    <property type="match status" value="1"/>
</dbReference>
<evidence type="ECO:0000313" key="4">
    <source>
        <dbReference type="Proteomes" id="UP000831327"/>
    </source>
</evidence>
<dbReference type="PANTHER" id="PTHR42928:SF5">
    <property type="entry name" value="BLR1237 PROTEIN"/>
    <property type="match status" value="1"/>
</dbReference>
<protein>
    <recommendedName>
        <fullName evidence="5">Tripartite tricarboxylate transporter substrate binding protein</fullName>
    </recommendedName>
</protein>
<feature type="chain" id="PRO_5045743893" description="Tripartite tricarboxylate transporter substrate binding protein" evidence="2">
    <location>
        <begin position="26"/>
        <end position="325"/>
    </location>
</feature>
<keyword evidence="4" id="KW-1185">Reference proteome</keyword>
<name>A0ABN6P621_9PROT</name>
<dbReference type="Gene3D" id="3.40.190.10">
    <property type="entry name" value="Periplasmic binding protein-like II"/>
    <property type="match status" value="1"/>
</dbReference>
<dbReference type="RefSeq" id="WP_244408304.1">
    <property type="nucleotide sequence ID" value="NZ_AP025637.1"/>
</dbReference>
<keyword evidence="2" id="KW-0732">Signal</keyword>
<dbReference type="PANTHER" id="PTHR42928">
    <property type="entry name" value="TRICARBOXYLATE-BINDING PROTEIN"/>
    <property type="match status" value="1"/>
</dbReference>
<dbReference type="InterPro" id="IPR042100">
    <property type="entry name" value="Bug_dom1"/>
</dbReference>
<sequence length="325" mass="34043">MTIPAFRRRALLGAAALPLAAPAFAQEGFPTRPLRLVVGFTPGGATDISARAIAPKMGEALGQPVIVENRPGAGSNIASEVVARSPADGHTLLLATLGALVVSPMVVRLPIDPARDLVPISIAVDLFNILVLPMDRPWRSVADLVAAAKAAPGRLSYGTSGIVGGPHLAGLLFDRMAGIETTPVHYRGGGLVVTDLLAGRVDFSFATAASVLAQVREGKLRALAVPHAERSRLMPELPTVAESGVPGFDVPSWYGVLAPRGTPDAAIARINAAMRVALNDAEATAVLNRNGLEPRWSTPEQMAQALAAERTTWEPIIRESGIRIE</sequence>
<comment type="similarity">
    <text evidence="1">Belongs to the UPF0065 (bug) family.</text>
</comment>
<dbReference type="CDD" id="cd07012">
    <property type="entry name" value="PBP2_Bug_TTT"/>
    <property type="match status" value="1"/>
</dbReference>
<feature type="signal peptide" evidence="2">
    <location>
        <begin position="1"/>
        <end position="25"/>
    </location>
</feature>
<gene>
    <name evidence="3" type="ORF">Rmf_40420</name>
</gene>
<dbReference type="Gene3D" id="3.40.190.150">
    <property type="entry name" value="Bordetella uptake gene, domain 1"/>
    <property type="match status" value="1"/>
</dbReference>
<evidence type="ECO:0000256" key="1">
    <source>
        <dbReference type="ARBA" id="ARBA00006987"/>
    </source>
</evidence>
<accession>A0ABN6P621</accession>
<evidence type="ECO:0008006" key="5">
    <source>
        <dbReference type="Google" id="ProtNLM"/>
    </source>
</evidence>
<dbReference type="SUPFAM" id="SSF53850">
    <property type="entry name" value="Periplasmic binding protein-like II"/>
    <property type="match status" value="1"/>
</dbReference>
<dbReference type="Proteomes" id="UP000831327">
    <property type="component" value="Chromosome"/>
</dbReference>
<reference evidence="3 4" key="1">
    <citation type="journal article" date="2016" name="Microbes Environ.">
        <title>Phylogenetically diverse aerobic anoxygenic phototrophic bacteria isolated from epilithic biofilms in Tama river, Japan.</title>
        <authorList>
            <person name="Hirose S."/>
            <person name="Matsuura K."/>
            <person name="Haruta S."/>
        </authorList>
    </citation>
    <scope>NUCLEOTIDE SEQUENCE [LARGE SCALE GENOMIC DNA]</scope>
    <source>
        <strain evidence="3 4">S08</strain>
    </source>
</reference>
<dbReference type="InterPro" id="IPR005064">
    <property type="entry name" value="BUG"/>
</dbReference>
<dbReference type="EMBL" id="AP025637">
    <property type="protein sequence ID" value="BDG74113.1"/>
    <property type="molecule type" value="Genomic_DNA"/>
</dbReference>
<dbReference type="PIRSF" id="PIRSF017082">
    <property type="entry name" value="YflP"/>
    <property type="match status" value="1"/>
</dbReference>
<evidence type="ECO:0000256" key="2">
    <source>
        <dbReference type="SAM" id="SignalP"/>
    </source>
</evidence>